<dbReference type="RefSeq" id="WP_307560931.1">
    <property type="nucleotide sequence ID" value="NZ_JAUSQU010000001.1"/>
</dbReference>
<gene>
    <name evidence="1" type="ORF">J2853_004563</name>
</gene>
<dbReference type="PROSITE" id="PS51257">
    <property type="entry name" value="PROKAR_LIPOPROTEIN"/>
    <property type="match status" value="1"/>
</dbReference>
<dbReference type="Proteomes" id="UP001225356">
    <property type="component" value="Unassembled WGS sequence"/>
</dbReference>
<keyword evidence="2" id="KW-1185">Reference proteome</keyword>
<organism evidence="1 2">
    <name type="scientific">Streptosporangium lutulentum</name>
    <dbReference type="NCBI Taxonomy" id="1461250"/>
    <lineage>
        <taxon>Bacteria</taxon>
        <taxon>Bacillati</taxon>
        <taxon>Actinomycetota</taxon>
        <taxon>Actinomycetes</taxon>
        <taxon>Streptosporangiales</taxon>
        <taxon>Streptosporangiaceae</taxon>
        <taxon>Streptosporangium</taxon>
    </lineage>
</organism>
<proteinExistence type="predicted"/>
<comment type="caution">
    <text evidence="1">The sequence shown here is derived from an EMBL/GenBank/DDBJ whole genome shotgun (WGS) entry which is preliminary data.</text>
</comment>
<name>A0ABT9QEZ8_9ACTN</name>
<dbReference type="EMBL" id="JAUSQU010000001">
    <property type="protein sequence ID" value="MDP9845352.1"/>
    <property type="molecule type" value="Genomic_DNA"/>
</dbReference>
<evidence type="ECO:0000313" key="1">
    <source>
        <dbReference type="EMBL" id="MDP9845352.1"/>
    </source>
</evidence>
<evidence type="ECO:0000313" key="2">
    <source>
        <dbReference type="Proteomes" id="UP001225356"/>
    </source>
</evidence>
<accession>A0ABT9QEZ8</accession>
<sequence length="66" mass="7190">MLSKLETLGDRLLNRFVPNTTAAASCPCGAYPYTGPCWYYPACAGGLHKDCYCTDSARYISCSTCH</sequence>
<reference evidence="1 2" key="1">
    <citation type="submission" date="2023-07" db="EMBL/GenBank/DDBJ databases">
        <title>Sequencing the genomes of 1000 actinobacteria strains.</title>
        <authorList>
            <person name="Klenk H.-P."/>
        </authorList>
    </citation>
    <scope>NUCLEOTIDE SEQUENCE [LARGE SCALE GENOMIC DNA]</scope>
    <source>
        <strain evidence="1 2">DSM 46740</strain>
    </source>
</reference>
<protein>
    <submittedName>
        <fullName evidence="1">Uncharacterized protein</fullName>
    </submittedName>
</protein>